<dbReference type="SUPFAM" id="SSF52540">
    <property type="entry name" value="P-loop containing nucleoside triphosphate hydrolases"/>
    <property type="match status" value="1"/>
</dbReference>
<dbReference type="Pfam" id="PF13476">
    <property type="entry name" value="AAA_23"/>
    <property type="match status" value="1"/>
</dbReference>
<gene>
    <name evidence="3" type="ORF">OMM_05194</name>
</gene>
<dbReference type="Pfam" id="PF13304">
    <property type="entry name" value="AAA_21"/>
    <property type="match status" value="1"/>
</dbReference>
<feature type="domain" description="ATPase AAA-type core" evidence="1">
    <location>
        <begin position="177"/>
        <end position="338"/>
    </location>
</feature>
<dbReference type="InterPro" id="IPR027417">
    <property type="entry name" value="P-loop_NTPase"/>
</dbReference>
<feature type="domain" description="Rad50/SbcC-type AAA" evidence="2">
    <location>
        <begin position="9"/>
        <end position="49"/>
    </location>
</feature>
<evidence type="ECO:0000313" key="3">
    <source>
        <dbReference type="EMBL" id="ETR67328.1"/>
    </source>
</evidence>
<dbReference type="GO" id="GO:0005524">
    <property type="term" value="F:ATP binding"/>
    <property type="evidence" value="ECO:0007669"/>
    <property type="project" value="InterPro"/>
</dbReference>
<dbReference type="EMBL" id="ATBP01001441">
    <property type="protein sequence ID" value="ETR67328.1"/>
    <property type="molecule type" value="Genomic_DNA"/>
</dbReference>
<sequence>MNKYHWLPSIKVKGYRPFEETHFHFEPLQVIVGANGSGKSSLFEFLRFIHEACYREIPPEIVAGTIGQQIFHKLGQDKLWWCSEIIFEPIGSICHEGELLGPVGVPKMSSERIVTKPLKPDQTPYTFLDFANGQGSVSDPSDNLLKQKKWNLKKANQLGLGAMTDSTLTTLFNLREYIRGWRFYNSFHINIDKIKKSVPTSQEPVLQEDAGNLSSVLFNLMTEHSDLFDELKSVIKSAIPGFKDLNVKARGGPGEVIAFWQEKNIDMDLSLADLSDGTLRFIAWATLCIMPSPPTLICIDEPDQGVHPRTLPILAGLFEKASQRTQIMLATHSSYFLSQFELTNIAVMKKESGKSVYINVSNSQTLIDNLDDFGRDELEKMHQSDELEVLS</sequence>
<dbReference type="InterPro" id="IPR014555">
    <property type="entry name" value="RecF-like"/>
</dbReference>
<evidence type="ECO:0000313" key="4">
    <source>
        <dbReference type="Proteomes" id="UP000189670"/>
    </source>
</evidence>
<dbReference type="InterPro" id="IPR038729">
    <property type="entry name" value="Rad50/SbcC_AAA"/>
</dbReference>
<evidence type="ECO:0000259" key="1">
    <source>
        <dbReference type="Pfam" id="PF13304"/>
    </source>
</evidence>
<dbReference type="PANTHER" id="PTHR32182">
    <property type="entry name" value="DNA REPLICATION AND REPAIR PROTEIN RECF"/>
    <property type="match status" value="1"/>
</dbReference>
<dbReference type="InterPro" id="IPR003959">
    <property type="entry name" value="ATPase_AAA_core"/>
</dbReference>
<proteinExistence type="predicted"/>
<dbReference type="PIRSF" id="PIRSF029347">
    <property type="entry name" value="RecF"/>
    <property type="match status" value="1"/>
</dbReference>
<dbReference type="GO" id="GO:0000731">
    <property type="term" value="P:DNA synthesis involved in DNA repair"/>
    <property type="evidence" value="ECO:0007669"/>
    <property type="project" value="TreeGrafter"/>
</dbReference>
<dbReference type="AlphaFoldDB" id="A0A1V1NXN7"/>
<name>A0A1V1NXN7_9BACT</name>
<dbReference type="PANTHER" id="PTHR32182:SF22">
    <property type="entry name" value="ATP-DEPENDENT ENDONUCLEASE, OLD FAMILY-RELATED"/>
    <property type="match status" value="1"/>
</dbReference>
<comment type="caution">
    <text evidence="3">The sequence shown here is derived from an EMBL/GenBank/DDBJ whole genome shotgun (WGS) entry which is preliminary data.</text>
</comment>
<accession>A0A1V1NXN7</accession>
<dbReference type="GO" id="GO:0016887">
    <property type="term" value="F:ATP hydrolysis activity"/>
    <property type="evidence" value="ECO:0007669"/>
    <property type="project" value="InterPro"/>
</dbReference>
<protein>
    <submittedName>
        <fullName evidence="3">SMC domain protein</fullName>
    </submittedName>
</protein>
<evidence type="ECO:0000259" key="2">
    <source>
        <dbReference type="Pfam" id="PF13476"/>
    </source>
</evidence>
<dbReference type="Proteomes" id="UP000189670">
    <property type="component" value="Unassembled WGS sequence"/>
</dbReference>
<dbReference type="Gene3D" id="3.40.50.300">
    <property type="entry name" value="P-loop containing nucleotide triphosphate hydrolases"/>
    <property type="match status" value="1"/>
</dbReference>
<organism evidence="3 4">
    <name type="scientific">Candidatus Magnetoglobus multicellularis str. Araruama</name>
    <dbReference type="NCBI Taxonomy" id="890399"/>
    <lineage>
        <taxon>Bacteria</taxon>
        <taxon>Pseudomonadati</taxon>
        <taxon>Thermodesulfobacteriota</taxon>
        <taxon>Desulfobacteria</taxon>
        <taxon>Desulfobacterales</taxon>
        <taxon>Desulfobacteraceae</taxon>
        <taxon>Candidatus Magnetoglobus</taxon>
    </lineage>
</organism>
<dbReference type="GO" id="GO:0006302">
    <property type="term" value="P:double-strand break repair"/>
    <property type="evidence" value="ECO:0007669"/>
    <property type="project" value="InterPro"/>
</dbReference>
<reference evidence="4" key="1">
    <citation type="submission" date="2012-11" db="EMBL/GenBank/DDBJ databases">
        <authorList>
            <person name="Lucero-Rivera Y.E."/>
            <person name="Tovar-Ramirez D."/>
        </authorList>
    </citation>
    <scope>NUCLEOTIDE SEQUENCE [LARGE SCALE GENOMIC DNA]</scope>
    <source>
        <strain evidence="4">Araruama</strain>
    </source>
</reference>